<dbReference type="EMBL" id="QWIO01000022">
    <property type="protein sequence ID" value="RMZ13459.1"/>
    <property type="molecule type" value="Genomic_DNA"/>
</dbReference>
<keyword evidence="3" id="KW-0732">Signal</keyword>
<protein>
    <recommendedName>
        <fullName evidence="4">Isochorismatase-like domain-containing protein</fullName>
    </recommendedName>
</protein>
<comment type="similarity">
    <text evidence="1">Belongs to the isochorismatase family.</text>
</comment>
<evidence type="ECO:0000313" key="5">
    <source>
        <dbReference type="EMBL" id="RMZ13459.1"/>
    </source>
</evidence>
<gene>
    <name evidence="5" type="ORF">D0864_00440</name>
</gene>
<sequence length="249" mass="26855">MFLSVQYGLLLGAGLAPLNTSYTCHPTCIPSTVTNNDLVFDGRLAFLNLDLVNAFVEPIAMRHEGREWISSVKCWIEALHNLGSPLIIFTRPYFSSAWQPELGPDSPFRGPAGKIGTAEDVKTMIYPSFHVKPAAGDVVLQKTGYSASTSNSLEQILHAQSIDAVVLSGVRTGGAVASTAYRLFDLGYKVYIIANNTIEIEDSGNDDNAALLSKALPKLPVGIITLKQALQGLKRGRTAGRLMDDFPST</sequence>
<dbReference type="PANTHER" id="PTHR43540">
    <property type="entry name" value="PEROXYUREIDOACRYLATE/UREIDOACRYLATE AMIDOHYDROLASE-RELATED"/>
    <property type="match status" value="1"/>
</dbReference>
<dbReference type="InterPro" id="IPR036380">
    <property type="entry name" value="Isochorismatase-like_sf"/>
</dbReference>
<reference evidence="5 6" key="1">
    <citation type="journal article" date="2018" name="BMC Genomics">
        <title>Genomic evidence for intraspecific hybridization in a clonal and extremely halotolerant yeast.</title>
        <authorList>
            <person name="Gostincar C."/>
            <person name="Stajich J.E."/>
            <person name="Zupancic J."/>
            <person name="Zalar P."/>
            <person name="Gunde-Cimerman N."/>
        </authorList>
    </citation>
    <scope>NUCLEOTIDE SEQUENCE [LARGE SCALE GENOMIC DNA]</scope>
    <source>
        <strain evidence="5 6">EXF-10513</strain>
    </source>
</reference>
<feature type="signal peptide" evidence="3">
    <location>
        <begin position="1"/>
        <end position="21"/>
    </location>
</feature>
<proteinExistence type="inferred from homology"/>
<dbReference type="PANTHER" id="PTHR43540:SF1">
    <property type="entry name" value="ISOCHORISMATASE HYDROLASE"/>
    <property type="match status" value="1"/>
</dbReference>
<evidence type="ECO:0000256" key="1">
    <source>
        <dbReference type="ARBA" id="ARBA00006336"/>
    </source>
</evidence>
<dbReference type="AlphaFoldDB" id="A0A3M7HJM3"/>
<name>A0A3M7HJM3_HORWE</name>
<dbReference type="InterPro" id="IPR050272">
    <property type="entry name" value="Isochorismatase-like_hydrls"/>
</dbReference>
<evidence type="ECO:0000313" key="6">
    <source>
        <dbReference type="Proteomes" id="UP000269539"/>
    </source>
</evidence>
<evidence type="ECO:0000259" key="4">
    <source>
        <dbReference type="Pfam" id="PF00857"/>
    </source>
</evidence>
<dbReference type="SUPFAM" id="SSF52499">
    <property type="entry name" value="Isochorismatase-like hydrolases"/>
    <property type="match status" value="1"/>
</dbReference>
<evidence type="ECO:0000256" key="3">
    <source>
        <dbReference type="SAM" id="SignalP"/>
    </source>
</evidence>
<organism evidence="5 6">
    <name type="scientific">Hortaea werneckii</name>
    <name type="common">Black yeast</name>
    <name type="synonym">Cladosporium werneckii</name>
    <dbReference type="NCBI Taxonomy" id="91943"/>
    <lineage>
        <taxon>Eukaryota</taxon>
        <taxon>Fungi</taxon>
        <taxon>Dikarya</taxon>
        <taxon>Ascomycota</taxon>
        <taxon>Pezizomycotina</taxon>
        <taxon>Dothideomycetes</taxon>
        <taxon>Dothideomycetidae</taxon>
        <taxon>Mycosphaerellales</taxon>
        <taxon>Teratosphaeriaceae</taxon>
        <taxon>Hortaea</taxon>
    </lineage>
</organism>
<keyword evidence="2" id="KW-0378">Hydrolase</keyword>
<dbReference type="GO" id="GO:0016787">
    <property type="term" value="F:hydrolase activity"/>
    <property type="evidence" value="ECO:0007669"/>
    <property type="project" value="UniProtKB-KW"/>
</dbReference>
<dbReference type="InterPro" id="IPR000868">
    <property type="entry name" value="Isochorismatase-like_dom"/>
</dbReference>
<dbReference type="Gene3D" id="3.40.50.850">
    <property type="entry name" value="Isochorismatase-like"/>
    <property type="match status" value="1"/>
</dbReference>
<comment type="caution">
    <text evidence="5">The sequence shown here is derived from an EMBL/GenBank/DDBJ whole genome shotgun (WGS) entry which is preliminary data.</text>
</comment>
<feature type="chain" id="PRO_5018188338" description="Isochorismatase-like domain-containing protein" evidence="3">
    <location>
        <begin position="22"/>
        <end position="249"/>
    </location>
</feature>
<dbReference type="Proteomes" id="UP000269539">
    <property type="component" value="Unassembled WGS sequence"/>
</dbReference>
<dbReference type="Pfam" id="PF00857">
    <property type="entry name" value="Isochorismatase"/>
    <property type="match status" value="1"/>
</dbReference>
<evidence type="ECO:0000256" key="2">
    <source>
        <dbReference type="ARBA" id="ARBA00022801"/>
    </source>
</evidence>
<accession>A0A3M7HJM3</accession>
<feature type="domain" description="Isochorismatase-like" evidence="4">
    <location>
        <begin position="45"/>
        <end position="204"/>
    </location>
</feature>